<dbReference type="InterPro" id="IPR011333">
    <property type="entry name" value="SKP1/BTB/POZ_sf"/>
</dbReference>
<keyword evidence="2" id="KW-1185">Reference proteome</keyword>
<dbReference type="SUPFAM" id="SSF54695">
    <property type="entry name" value="POZ domain"/>
    <property type="match status" value="1"/>
</dbReference>
<dbReference type="Gene3D" id="1.25.40.420">
    <property type="match status" value="1"/>
</dbReference>
<dbReference type="VEuPathDB" id="VectorBase:AARA21_008428"/>
<dbReference type="CDD" id="cd18186">
    <property type="entry name" value="BTB_POZ_ZBTB_KLHL-like"/>
    <property type="match status" value="1"/>
</dbReference>
<dbReference type="EnsemblMetazoa" id="AARA000300-RA">
    <property type="protein sequence ID" value="AARA000300-PA"/>
    <property type="gene ID" value="AARA000300"/>
</dbReference>
<dbReference type="Pfam" id="PF07707">
    <property type="entry name" value="BACK"/>
    <property type="match status" value="1"/>
</dbReference>
<dbReference type="Pfam" id="PF00651">
    <property type="entry name" value="BTB"/>
    <property type="match status" value="1"/>
</dbReference>
<dbReference type="Gene3D" id="3.30.710.10">
    <property type="entry name" value="Potassium Channel Kv1.1, Chain A"/>
    <property type="match status" value="1"/>
</dbReference>
<dbReference type="KEGG" id="aara:120901691"/>
<dbReference type="VEuPathDB" id="VectorBase:AARA000300"/>
<protein>
    <submittedName>
        <fullName evidence="1">Uncharacterized protein</fullName>
    </submittedName>
</protein>
<organism evidence="1 2">
    <name type="scientific">Anopheles arabiensis</name>
    <name type="common">Mosquito</name>
    <dbReference type="NCBI Taxonomy" id="7173"/>
    <lineage>
        <taxon>Eukaryota</taxon>
        <taxon>Metazoa</taxon>
        <taxon>Ecdysozoa</taxon>
        <taxon>Arthropoda</taxon>
        <taxon>Hexapoda</taxon>
        <taxon>Insecta</taxon>
        <taxon>Pterygota</taxon>
        <taxon>Neoptera</taxon>
        <taxon>Endopterygota</taxon>
        <taxon>Diptera</taxon>
        <taxon>Nematocera</taxon>
        <taxon>Culicoidea</taxon>
        <taxon>Culicidae</taxon>
        <taxon>Anophelinae</taxon>
        <taxon>Anopheles</taxon>
    </lineage>
</organism>
<dbReference type="RefSeq" id="XP_040165771.1">
    <property type="nucleotide sequence ID" value="XM_040309837.1"/>
</dbReference>
<dbReference type="PANTHER" id="PTHR22667:SF0">
    <property type="entry name" value="AT01380P-RELATED"/>
    <property type="match status" value="1"/>
</dbReference>
<dbReference type="AlphaFoldDB" id="A0A182HGE7"/>
<evidence type="ECO:0000313" key="1">
    <source>
        <dbReference type="EnsemblMetazoa" id="AARA000300-PA"/>
    </source>
</evidence>
<dbReference type="PANTHER" id="PTHR22667">
    <property type="entry name" value="AT01380P-RELATED"/>
    <property type="match status" value="1"/>
</dbReference>
<dbReference type="InterPro" id="IPR000210">
    <property type="entry name" value="BTB/POZ_dom"/>
</dbReference>
<accession>A0A182HGE7</accession>
<dbReference type="Proteomes" id="UP000075840">
    <property type="component" value="Unassembled WGS sequence"/>
</dbReference>
<sequence>MEQESDEFLQHFTTSTDSFLRQHISTDQLEAAFTPLHASNRTALWPLMEGKIKRRENTDLQVHIADTLVHCHLLPLQCFSEYFEQEVEPGQPVVKLPADQVPPAAFQIVYDWILDPNRPLEWQSFVAVLSAAEYLRIPALIERCWQYLDSPRVVENAAFYVFLQARRYENVQLQPMMLRRICRFFLALVSTLEFCELSLDDLSVLLASNIVAVFDETDVFYAACQWLMYDWTERQGAIERVMELVRFERIQTADLARFCVFQECAELQPILRHPTTKQLVDRALASICARPSSRNGASTDDASGRWLPAHRRPTERVRLVAESKETKAYVAGDTSYDGFNEFLGVLREQPNSWRTFRLTEENVGLLEDMFGGCTVSGV</sequence>
<dbReference type="InterPro" id="IPR011705">
    <property type="entry name" value="BACK"/>
</dbReference>
<reference evidence="1" key="1">
    <citation type="submission" date="2022-08" db="UniProtKB">
        <authorList>
            <consortium name="EnsemblMetazoa"/>
        </authorList>
    </citation>
    <scope>IDENTIFICATION</scope>
    <source>
        <strain evidence="1">Dongola</strain>
    </source>
</reference>
<name>A0A182HGE7_ANOAR</name>
<evidence type="ECO:0000313" key="2">
    <source>
        <dbReference type="Proteomes" id="UP000075840"/>
    </source>
</evidence>
<dbReference type="EMBL" id="APCN01004219">
    <property type="status" value="NOT_ANNOTATED_CDS"/>
    <property type="molecule type" value="Genomic_DNA"/>
</dbReference>
<dbReference type="SMART" id="SM00875">
    <property type="entry name" value="BACK"/>
    <property type="match status" value="1"/>
</dbReference>
<proteinExistence type="predicted"/>
<dbReference type="GeneID" id="120901691"/>